<reference evidence="2" key="1">
    <citation type="journal article" date="2022" name="bioRxiv">
        <title>Sequencing and chromosome-scale assembly of the giantPleurodeles waltlgenome.</title>
        <authorList>
            <person name="Brown T."/>
            <person name="Elewa A."/>
            <person name="Iarovenko S."/>
            <person name="Subramanian E."/>
            <person name="Araus A.J."/>
            <person name="Petzold A."/>
            <person name="Susuki M."/>
            <person name="Suzuki K.-i.T."/>
            <person name="Hayashi T."/>
            <person name="Toyoda A."/>
            <person name="Oliveira C."/>
            <person name="Osipova E."/>
            <person name="Leigh N.D."/>
            <person name="Simon A."/>
            <person name="Yun M.H."/>
        </authorList>
    </citation>
    <scope>NUCLEOTIDE SEQUENCE</scope>
    <source>
        <strain evidence="2">20211129_DDA</strain>
        <tissue evidence="2">Liver</tissue>
    </source>
</reference>
<dbReference type="EMBL" id="JANPWB010000012">
    <property type="protein sequence ID" value="KAJ1113391.1"/>
    <property type="molecule type" value="Genomic_DNA"/>
</dbReference>
<protein>
    <submittedName>
        <fullName evidence="2">Uncharacterized protein</fullName>
    </submittedName>
</protein>
<name>A0AAV7NBD2_PLEWA</name>
<evidence type="ECO:0000256" key="1">
    <source>
        <dbReference type="SAM" id="MobiDB-lite"/>
    </source>
</evidence>
<keyword evidence="3" id="KW-1185">Reference proteome</keyword>
<organism evidence="2 3">
    <name type="scientific">Pleurodeles waltl</name>
    <name type="common">Iberian ribbed newt</name>
    <dbReference type="NCBI Taxonomy" id="8319"/>
    <lineage>
        <taxon>Eukaryota</taxon>
        <taxon>Metazoa</taxon>
        <taxon>Chordata</taxon>
        <taxon>Craniata</taxon>
        <taxon>Vertebrata</taxon>
        <taxon>Euteleostomi</taxon>
        <taxon>Amphibia</taxon>
        <taxon>Batrachia</taxon>
        <taxon>Caudata</taxon>
        <taxon>Salamandroidea</taxon>
        <taxon>Salamandridae</taxon>
        <taxon>Pleurodelinae</taxon>
        <taxon>Pleurodeles</taxon>
    </lineage>
</organism>
<feature type="region of interest" description="Disordered" evidence="1">
    <location>
        <begin position="1"/>
        <end position="28"/>
    </location>
</feature>
<accession>A0AAV7NBD2</accession>
<comment type="caution">
    <text evidence="2">The sequence shown here is derived from an EMBL/GenBank/DDBJ whole genome shotgun (WGS) entry which is preliminary data.</text>
</comment>
<feature type="compositionally biased region" description="Low complexity" evidence="1">
    <location>
        <begin position="7"/>
        <end position="17"/>
    </location>
</feature>
<evidence type="ECO:0000313" key="3">
    <source>
        <dbReference type="Proteomes" id="UP001066276"/>
    </source>
</evidence>
<dbReference type="Proteomes" id="UP001066276">
    <property type="component" value="Chromosome 8"/>
</dbReference>
<sequence>MRGVPHAAASASGRGASVEGPEDRAPTRSYLNSMCGTFKRRLRLRVMAAVPSPLFRFLPVCRALTGRNSPEVSAGVSQCFCCQPTHIGAQQGTGF</sequence>
<gene>
    <name evidence="2" type="ORF">NDU88_001637</name>
</gene>
<proteinExistence type="predicted"/>
<dbReference type="AlphaFoldDB" id="A0AAV7NBD2"/>
<evidence type="ECO:0000313" key="2">
    <source>
        <dbReference type="EMBL" id="KAJ1113391.1"/>
    </source>
</evidence>